<evidence type="ECO:0000313" key="7">
    <source>
        <dbReference type="EMBL" id="QUL98919.1"/>
    </source>
</evidence>
<dbReference type="PANTHER" id="PTHR20275">
    <property type="entry name" value="NAD KINASE"/>
    <property type="match status" value="1"/>
</dbReference>
<dbReference type="SUPFAM" id="SSF111331">
    <property type="entry name" value="NAD kinase/diacylglycerol kinase-like"/>
    <property type="match status" value="1"/>
</dbReference>
<keyword evidence="6" id="KW-0547">Nucleotide-binding</keyword>
<feature type="binding site" evidence="6">
    <location>
        <position position="243"/>
    </location>
    <ligand>
        <name>NAD(+)</name>
        <dbReference type="ChEBI" id="CHEBI:57540"/>
    </ligand>
</feature>
<dbReference type="GO" id="GO:0051287">
    <property type="term" value="F:NAD binding"/>
    <property type="evidence" value="ECO:0007669"/>
    <property type="project" value="UniProtKB-ARBA"/>
</dbReference>
<feature type="active site" description="Proton acceptor" evidence="6">
    <location>
        <position position="69"/>
    </location>
</feature>
<dbReference type="GO" id="GO:0006741">
    <property type="term" value="P:NADP+ biosynthetic process"/>
    <property type="evidence" value="ECO:0007669"/>
    <property type="project" value="UniProtKB-UniRule"/>
</dbReference>
<protein>
    <recommendedName>
        <fullName evidence="6">NAD kinase</fullName>
        <ecNumber evidence="6">2.7.1.23</ecNumber>
    </recommendedName>
    <alternativeName>
        <fullName evidence="6">ATP-dependent NAD kinase</fullName>
    </alternativeName>
</protein>
<dbReference type="InterPro" id="IPR017437">
    <property type="entry name" value="ATP-NAD_kinase_PpnK-typ_C"/>
</dbReference>
<dbReference type="EC" id="2.7.1.23" evidence="6"/>
<feature type="binding site" evidence="6">
    <location>
        <position position="173"/>
    </location>
    <ligand>
        <name>NAD(+)</name>
        <dbReference type="ChEBI" id="CHEBI:57540"/>
    </ligand>
</feature>
<evidence type="ECO:0000256" key="5">
    <source>
        <dbReference type="ARBA" id="ARBA00047925"/>
    </source>
</evidence>
<dbReference type="KEGG" id="fcz:IMF26_02275"/>
<proteinExistence type="inferred from homology"/>
<evidence type="ECO:0000256" key="6">
    <source>
        <dbReference type="HAMAP-Rule" id="MF_00361"/>
    </source>
</evidence>
<feature type="binding site" evidence="6">
    <location>
        <position position="154"/>
    </location>
    <ligand>
        <name>NAD(+)</name>
        <dbReference type="ChEBI" id="CHEBI:57540"/>
    </ligand>
</feature>
<dbReference type="InterPro" id="IPR017438">
    <property type="entry name" value="ATP-NAD_kinase_N"/>
</dbReference>
<dbReference type="Gene3D" id="3.40.50.10330">
    <property type="entry name" value="Probable inorganic polyphosphate/atp-NAD kinase, domain 1"/>
    <property type="match status" value="1"/>
</dbReference>
<dbReference type="HAMAP" id="MF_00361">
    <property type="entry name" value="NAD_kinase"/>
    <property type="match status" value="1"/>
</dbReference>
<organism evidence="7">
    <name type="scientific">Candidatus Fermentithermobacillus carboniphilus</name>
    <dbReference type="NCBI Taxonomy" id="3085328"/>
    <lineage>
        <taxon>Bacteria</taxon>
        <taxon>Bacillati</taxon>
        <taxon>Bacillota</taxon>
        <taxon>Candidatus Fermentithermobacillia</taxon>
        <taxon>Candidatus Fermentithermobacillales</taxon>
        <taxon>Candidatus Fermentithermobacillaceae</taxon>
        <taxon>Candidatus Fermentithermobacillus</taxon>
    </lineage>
</organism>
<reference evidence="7" key="1">
    <citation type="submission" date="2020-10" db="EMBL/GenBank/DDBJ databases">
        <authorList>
            <person name="Kadnikov V."/>
            <person name="Beletsky A.V."/>
            <person name="Mardanov A.V."/>
            <person name="Karnachuk O.V."/>
            <person name="Ravin N.V."/>
        </authorList>
    </citation>
    <scope>NUCLEOTIDE SEQUENCE</scope>
    <source>
        <strain evidence="7">Bu02</strain>
    </source>
</reference>
<dbReference type="GO" id="GO:0005524">
    <property type="term" value="F:ATP binding"/>
    <property type="evidence" value="ECO:0007669"/>
    <property type="project" value="UniProtKB-KW"/>
</dbReference>
<dbReference type="Pfam" id="PF01513">
    <property type="entry name" value="NAD_kinase"/>
    <property type="match status" value="1"/>
</dbReference>
<comment type="catalytic activity">
    <reaction evidence="5 6">
        <text>NAD(+) + ATP = ADP + NADP(+) + H(+)</text>
        <dbReference type="Rhea" id="RHEA:18629"/>
        <dbReference type="ChEBI" id="CHEBI:15378"/>
        <dbReference type="ChEBI" id="CHEBI:30616"/>
        <dbReference type="ChEBI" id="CHEBI:57540"/>
        <dbReference type="ChEBI" id="CHEBI:58349"/>
        <dbReference type="ChEBI" id="CHEBI:456216"/>
        <dbReference type="EC" id="2.7.1.23"/>
    </reaction>
</comment>
<dbReference type="GO" id="GO:0019674">
    <property type="term" value="P:NAD+ metabolic process"/>
    <property type="evidence" value="ECO:0007669"/>
    <property type="project" value="InterPro"/>
</dbReference>
<keyword evidence="6" id="KW-0963">Cytoplasm</keyword>
<dbReference type="InterPro" id="IPR002504">
    <property type="entry name" value="NADK"/>
</dbReference>
<dbReference type="PANTHER" id="PTHR20275:SF0">
    <property type="entry name" value="NAD KINASE"/>
    <property type="match status" value="1"/>
</dbReference>
<dbReference type="GO" id="GO:0046872">
    <property type="term" value="F:metal ion binding"/>
    <property type="evidence" value="ECO:0007669"/>
    <property type="project" value="UniProtKB-UniRule"/>
</dbReference>
<comment type="subcellular location">
    <subcellularLocation>
        <location evidence="6">Cytoplasm</location>
    </subcellularLocation>
</comment>
<comment type="caution">
    <text evidence="6">Lacks conserved residue(s) required for the propagation of feature annotation.</text>
</comment>
<dbReference type="GO" id="GO:0003951">
    <property type="term" value="F:NAD+ kinase activity"/>
    <property type="evidence" value="ECO:0007669"/>
    <property type="project" value="UniProtKB-UniRule"/>
</dbReference>
<keyword evidence="1 6" id="KW-0808">Transferase</keyword>
<dbReference type="EMBL" id="CP062796">
    <property type="protein sequence ID" value="QUL98919.1"/>
    <property type="molecule type" value="Genomic_DNA"/>
</dbReference>
<evidence type="ECO:0000256" key="1">
    <source>
        <dbReference type="ARBA" id="ARBA00022679"/>
    </source>
</evidence>
<evidence type="ECO:0000256" key="4">
    <source>
        <dbReference type="ARBA" id="ARBA00023027"/>
    </source>
</evidence>
<evidence type="ECO:0000256" key="3">
    <source>
        <dbReference type="ARBA" id="ARBA00022857"/>
    </source>
</evidence>
<evidence type="ECO:0000256" key="2">
    <source>
        <dbReference type="ARBA" id="ARBA00022777"/>
    </source>
</evidence>
<comment type="cofactor">
    <cofactor evidence="6">
        <name>a divalent metal cation</name>
        <dbReference type="ChEBI" id="CHEBI:60240"/>
    </cofactor>
</comment>
<dbReference type="InterPro" id="IPR016064">
    <property type="entry name" value="NAD/diacylglycerol_kinase_sf"/>
</dbReference>
<comment type="function">
    <text evidence="6">Involved in the regulation of the intracellular balance of NAD and NADP, and is a key enzyme in the biosynthesis of NADP. Catalyzes specifically the phosphorylation on 2'-hydroxyl of the adenosine moiety of NAD to yield NADP.</text>
</comment>
<feature type="binding site" evidence="6">
    <location>
        <begin position="69"/>
        <end position="70"/>
    </location>
    <ligand>
        <name>NAD(+)</name>
        <dbReference type="ChEBI" id="CHEBI:57540"/>
    </ligand>
</feature>
<feature type="binding site" evidence="6">
    <location>
        <begin position="184"/>
        <end position="189"/>
    </location>
    <ligand>
        <name>NAD(+)</name>
        <dbReference type="ChEBI" id="CHEBI:57540"/>
    </ligand>
</feature>
<keyword evidence="3 6" id="KW-0521">NADP</keyword>
<feature type="binding site" evidence="6">
    <location>
        <begin position="143"/>
        <end position="144"/>
    </location>
    <ligand>
        <name>NAD(+)</name>
        <dbReference type="ChEBI" id="CHEBI:57540"/>
    </ligand>
</feature>
<sequence>MKKGIGIIPNLDKEESPGLTRELLRWLSGRGYAGYLPTCTAQALGLSDSGLRIEEWKTRVLFAVVLGGDGTLLGAARRLGPEGVPLLGVNLGHFGFLTELEEESLLETLPSFLAGEGQKDERLMLSARVERNGKTVFKSIALNEACVTKGPYGRLNAFSLKVSGKDVDTYFADGIIVSTPTGSTAYSLSAGGPLLAPHIEALLVTPICPHTLYSRSIVVPSSESCEIEVAVPSQSTMLSLDGQEFFPLEKKDRVVVEKSEFKVVLLRCKGWSFYDVLRKKLKEGADRLPR</sequence>
<name>A0AAT9LCV7_9FIRM</name>
<reference evidence="7" key="2">
    <citation type="journal article" date="2023" name="Biology">
        <title>Prokaryotic Life Associated with Coal-Fire Gas Vents Revealed by Metagenomics.</title>
        <authorList>
            <person name="Kadnikov V.V."/>
            <person name="Mardanov A.V."/>
            <person name="Beletsky A.V."/>
            <person name="Karnachuk O.V."/>
            <person name="Ravin N.V."/>
        </authorList>
    </citation>
    <scope>NUCLEOTIDE SEQUENCE</scope>
    <source>
        <strain evidence="7">Bu02</strain>
    </source>
</reference>
<dbReference type="Gene3D" id="2.60.200.30">
    <property type="entry name" value="Probable inorganic polyphosphate/atp-NAD kinase, domain 2"/>
    <property type="match status" value="1"/>
</dbReference>
<dbReference type="Pfam" id="PF20143">
    <property type="entry name" value="NAD_kinase_C"/>
    <property type="match status" value="1"/>
</dbReference>
<accession>A0AAT9LCV7</accession>
<comment type="similarity">
    <text evidence="6">Belongs to the NAD kinase family.</text>
</comment>
<dbReference type="GO" id="GO:0005737">
    <property type="term" value="C:cytoplasm"/>
    <property type="evidence" value="ECO:0007669"/>
    <property type="project" value="UniProtKB-SubCell"/>
</dbReference>
<keyword evidence="2 6" id="KW-0418">Kinase</keyword>
<dbReference type="AlphaFoldDB" id="A0AAT9LCV7"/>
<gene>
    <name evidence="6" type="primary">nadK</name>
    <name evidence="7" type="ORF">IMF26_02275</name>
</gene>
<keyword evidence="6" id="KW-0067">ATP-binding</keyword>
<keyword evidence="4 6" id="KW-0520">NAD</keyword>